<dbReference type="EMBL" id="SJOL01001912">
    <property type="protein sequence ID" value="TGZ74359.1"/>
    <property type="molecule type" value="Genomic_DNA"/>
</dbReference>
<name>A0A4S2MGY2_OPIFE</name>
<reference evidence="2 3" key="1">
    <citation type="journal article" date="2019" name="BMC Genomics">
        <title>New insights from Opisthorchis felineus genome: update on genomics of the epidemiologically important liver flukes.</title>
        <authorList>
            <person name="Ershov N.I."/>
            <person name="Mordvinov V.A."/>
            <person name="Prokhortchouk E.B."/>
            <person name="Pakharukova M.Y."/>
            <person name="Gunbin K.V."/>
            <person name="Ustyantsev K."/>
            <person name="Genaev M.A."/>
            <person name="Blinov A.G."/>
            <person name="Mazur A."/>
            <person name="Boulygina E."/>
            <person name="Tsygankova S."/>
            <person name="Khrameeva E."/>
            <person name="Chekanov N."/>
            <person name="Fan G."/>
            <person name="Xiao A."/>
            <person name="Zhang H."/>
            <person name="Xu X."/>
            <person name="Yang H."/>
            <person name="Solovyev V."/>
            <person name="Lee S.M."/>
            <person name="Liu X."/>
            <person name="Afonnikov D.A."/>
            <person name="Skryabin K.G."/>
        </authorList>
    </citation>
    <scope>NUCLEOTIDE SEQUENCE [LARGE SCALE GENOMIC DNA]</scope>
    <source>
        <strain evidence="2">AK-0245</strain>
        <tissue evidence="2">Whole organism</tissue>
    </source>
</reference>
<keyword evidence="3" id="KW-1185">Reference proteome</keyword>
<evidence type="ECO:0000256" key="1">
    <source>
        <dbReference type="SAM" id="SignalP"/>
    </source>
</evidence>
<accession>A0A4S2MGY2</accession>
<dbReference type="Proteomes" id="UP000308267">
    <property type="component" value="Unassembled WGS sequence"/>
</dbReference>
<feature type="signal peptide" evidence="1">
    <location>
        <begin position="1"/>
        <end position="16"/>
    </location>
</feature>
<evidence type="ECO:0000313" key="2">
    <source>
        <dbReference type="EMBL" id="TGZ74359.1"/>
    </source>
</evidence>
<gene>
    <name evidence="2" type="ORF">CRM22_000986</name>
</gene>
<proteinExistence type="predicted"/>
<dbReference type="OrthoDB" id="10355589at2759"/>
<comment type="caution">
    <text evidence="2">The sequence shown here is derived from an EMBL/GenBank/DDBJ whole genome shotgun (WGS) entry which is preliminary data.</text>
</comment>
<sequence length="95" mass="10769">MWLLVGLSLLAASAYSRLNVRVRSYDDLVFYDCLDSCTVKVWTLSDATICWIECLNVAKARCLEGCDNPQDSNCGEQCEDRYKIEMIHESGKPPE</sequence>
<protein>
    <submittedName>
        <fullName evidence="2">Uncharacterized protein</fullName>
    </submittedName>
</protein>
<organism evidence="2 3">
    <name type="scientific">Opisthorchis felineus</name>
    <dbReference type="NCBI Taxonomy" id="147828"/>
    <lineage>
        <taxon>Eukaryota</taxon>
        <taxon>Metazoa</taxon>
        <taxon>Spiralia</taxon>
        <taxon>Lophotrochozoa</taxon>
        <taxon>Platyhelminthes</taxon>
        <taxon>Trematoda</taxon>
        <taxon>Digenea</taxon>
        <taxon>Opisthorchiida</taxon>
        <taxon>Opisthorchiata</taxon>
        <taxon>Opisthorchiidae</taxon>
        <taxon>Opisthorchis</taxon>
    </lineage>
</organism>
<feature type="chain" id="PRO_5020300250" evidence="1">
    <location>
        <begin position="17"/>
        <end position="95"/>
    </location>
</feature>
<keyword evidence="1" id="KW-0732">Signal</keyword>
<dbReference type="AlphaFoldDB" id="A0A4S2MGY2"/>
<evidence type="ECO:0000313" key="3">
    <source>
        <dbReference type="Proteomes" id="UP000308267"/>
    </source>
</evidence>